<dbReference type="AlphaFoldDB" id="A0A2V3IJN7"/>
<gene>
    <name evidence="3" type="ORF">BWQ96_08955</name>
</gene>
<sequence>MRSSYPHVVVYDRAETWLPSNLQGSPKQIRAWDVSKPIGYIPQVPHTFALFEGGAGYAILNEHGVSVSESTCPARFASLPRSQGGEALFDISAMSRVALERVKTAREAIRIMGDLAFKYGFYGAMWDDDEQKKDEAGEALMVADRKEAWVFHVTPDDTGKSAVWVAQRVPDTDITVVANSFIIRFVESGNDSFMHSENMYDVALRNGLWTQGTKLDFAKVYGKARVPSHSSYSNMRVWRLFTLANPDILGSLDPHPNDWMDGYPFSVTPKHSLTRDDIFRMYRDHFEGTQFDMTQNEAGGPFGDPDRYDTEAHGNMSLARALQGEFGRPVSMFRTSYTTITRSKASLPPEVGSMMYYSQQQPSASVFVPMYVSMSEVPRIYKRGSLFKHDKESMFWTVTAVSNWVHKFYKFAREDLRLLQRSIEEYDVDVVDRKAASLINDGQLQRATYLMDSFTHNISKVSHERYSEFFWYIMAKFHDGYIMHDPEAATVVMKSLFYPEWWLKDVGYFSARETGGSFGATFEPDLKYRRLEQIYEPELPWSLMTFFVGIVIGSFVSMCFAVLGVSAMKTTRRIGYRAIPWTRSQCLMRN</sequence>
<evidence type="ECO:0000313" key="4">
    <source>
        <dbReference type="Proteomes" id="UP000247409"/>
    </source>
</evidence>
<comment type="similarity">
    <text evidence="1">Belongs to the peptidase C69 family. Secernin subfamily.</text>
</comment>
<keyword evidence="4" id="KW-1185">Reference proteome</keyword>
<evidence type="ECO:0000313" key="3">
    <source>
        <dbReference type="EMBL" id="PXF41340.1"/>
    </source>
</evidence>
<dbReference type="GO" id="GO:0070004">
    <property type="term" value="F:cysteine-type exopeptidase activity"/>
    <property type="evidence" value="ECO:0007669"/>
    <property type="project" value="InterPro"/>
</dbReference>
<dbReference type="GO" id="GO:0016805">
    <property type="term" value="F:dipeptidase activity"/>
    <property type="evidence" value="ECO:0007669"/>
    <property type="project" value="InterPro"/>
</dbReference>
<dbReference type="OrthoDB" id="5175656at2759"/>
<comment type="caution">
    <text evidence="3">The sequence shown here is derived from an EMBL/GenBank/DDBJ whole genome shotgun (WGS) entry which is preliminary data.</text>
</comment>
<dbReference type="GO" id="GO:0006508">
    <property type="term" value="P:proteolysis"/>
    <property type="evidence" value="ECO:0007669"/>
    <property type="project" value="InterPro"/>
</dbReference>
<keyword evidence="2" id="KW-0472">Membrane</keyword>
<accession>A0A2V3IJN7</accession>
<dbReference type="PANTHER" id="PTHR12994">
    <property type="entry name" value="SECERNIN"/>
    <property type="match status" value="1"/>
</dbReference>
<name>A0A2V3IJN7_9FLOR</name>
<dbReference type="Pfam" id="PF03577">
    <property type="entry name" value="Peptidase_C69"/>
    <property type="match status" value="1"/>
</dbReference>
<protein>
    <submittedName>
        <fullName evidence="3">Putative dipeptidase</fullName>
    </submittedName>
</protein>
<dbReference type="InterPro" id="IPR005322">
    <property type="entry name" value="Peptidase_C69"/>
</dbReference>
<evidence type="ECO:0000256" key="1">
    <source>
        <dbReference type="ARBA" id="ARBA00005705"/>
    </source>
</evidence>
<reference evidence="3 4" key="1">
    <citation type="journal article" date="2018" name="Mol. Biol. Evol.">
        <title>Analysis of the draft genome of the red seaweed Gracilariopsis chorda provides insights into genome size evolution in Rhodophyta.</title>
        <authorList>
            <person name="Lee J."/>
            <person name="Yang E.C."/>
            <person name="Graf L."/>
            <person name="Yang J.H."/>
            <person name="Qiu H."/>
            <person name="Zel Zion U."/>
            <person name="Chan C.X."/>
            <person name="Stephens T.G."/>
            <person name="Weber A.P.M."/>
            <person name="Boo G.H."/>
            <person name="Boo S.M."/>
            <person name="Kim K.M."/>
            <person name="Shin Y."/>
            <person name="Jung M."/>
            <person name="Lee S.J."/>
            <person name="Yim H.S."/>
            <person name="Lee J.H."/>
            <person name="Bhattacharya D."/>
            <person name="Yoon H.S."/>
        </authorList>
    </citation>
    <scope>NUCLEOTIDE SEQUENCE [LARGE SCALE GENOMIC DNA]</scope>
    <source>
        <strain evidence="3 4">SKKU-2015</strain>
        <tissue evidence="3">Whole body</tissue>
    </source>
</reference>
<organism evidence="3 4">
    <name type="scientific">Gracilariopsis chorda</name>
    <dbReference type="NCBI Taxonomy" id="448386"/>
    <lineage>
        <taxon>Eukaryota</taxon>
        <taxon>Rhodophyta</taxon>
        <taxon>Florideophyceae</taxon>
        <taxon>Rhodymeniophycidae</taxon>
        <taxon>Gracilariales</taxon>
        <taxon>Gracilariaceae</taxon>
        <taxon>Gracilariopsis</taxon>
    </lineage>
</organism>
<keyword evidence="2" id="KW-0812">Transmembrane</keyword>
<dbReference type="STRING" id="448386.A0A2V3IJN7"/>
<evidence type="ECO:0000256" key="2">
    <source>
        <dbReference type="SAM" id="Phobius"/>
    </source>
</evidence>
<dbReference type="Proteomes" id="UP000247409">
    <property type="component" value="Unassembled WGS sequence"/>
</dbReference>
<feature type="transmembrane region" description="Helical" evidence="2">
    <location>
        <begin position="539"/>
        <end position="563"/>
    </location>
</feature>
<dbReference type="PANTHER" id="PTHR12994:SF17">
    <property type="entry name" value="LD30995P"/>
    <property type="match status" value="1"/>
</dbReference>
<dbReference type="EMBL" id="NBIV01000221">
    <property type="protein sequence ID" value="PXF41340.1"/>
    <property type="molecule type" value="Genomic_DNA"/>
</dbReference>
<proteinExistence type="inferred from homology"/>
<keyword evidence="2" id="KW-1133">Transmembrane helix</keyword>
<dbReference type="Gene3D" id="3.60.60.10">
    <property type="entry name" value="Penicillin V Acylase, Chain A"/>
    <property type="match status" value="1"/>
</dbReference>